<keyword evidence="3" id="KW-1185">Reference proteome</keyword>
<dbReference type="InterPro" id="IPR012312">
    <property type="entry name" value="Hemerythrin-like"/>
</dbReference>
<name>A0A4R5CHC5_9ACTN</name>
<accession>A0A4R5CHC5</accession>
<dbReference type="Gene3D" id="1.20.120.520">
    <property type="entry name" value="nmb1532 protein domain like"/>
    <property type="match status" value="1"/>
</dbReference>
<proteinExistence type="predicted"/>
<evidence type="ECO:0000259" key="1">
    <source>
        <dbReference type="Pfam" id="PF01814"/>
    </source>
</evidence>
<evidence type="ECO:0000313" key="2">
    <source>
        <dbReference type="EMBL" id="TDD96692.1"/>
    </source>
</evidence>
<reference evidence="2 3" key="1">
    <citation type="submission" date="2019-03" db="EMBL/GenBank/DDBJ databases">
        <title>Draft genome sequences of novel Actinobacteria.</title>
        <authorList>
            <person name="Sahin N."/>
            <person name="Ay H."/>
            <person name="Saygin H."/>
        </authorList>
    </citation>
    <scope>NUCLEOTIDE SEQUENCE [LARGE SCALE GENOMIC DNA]</scope>
    <source>
        <strain evidence="2 3">H3C3</strain>
    </source>
</reference>
<dbReference type="AlphaFoldDB" id="A0A4R5CHC5"/>
<comment type="caution">
    <text evidence="2">The sequence shown here is derived from an EMBL/GenBank/DDBJ whole genome shotgun (WGS) entry which is preliminary data.</text>
</comment>
<dbReference type="Proteomes" id="UP000294513">
    <property type="component" value="Unassembled WGS sequence"/>
</dbReference>
<organism evidence="2 3">
    <name type="scientific">Actinomadura rubrisoli</name>
    <dbReference type="NCBI Taxonomy" id="2530368"/>
    <lineage>
        <taxon>Bacteria</taxon>
        <taxon>Bacillati</taxon>
        <taxon>Actinomycetota</taxon>
        <taxon>Actinomycetes</taxon>
        <taxon>Streptosporangiales</taxon>
        <taxon>Thermomonosporaceae</taxon>
        <taxon>Actinomadura</taxon>
    </lineage>
</organism>
<protein>
    <submittedName>
        <fullName evidence="2">Hemerythrin domain-containing protein</fullName>
    </submittedName>
</protein>
<gene>
    <name evidence="2" type="ORF">E1298_02655</name>
</gene>
<dbReference type="Pfam" id="PF01814">
    <property type="entry name" value="Hemerythrin"/>
    <property type="match status" value="1"/>
</dbReference>
<dbReference type="EMBL" id="SMKU01000005">
    <property type="protein sequence ID" value="TDD96692.1"/>
    <property type="molecule type" value="Genomic_DNA"/>
</dbReference>
<dbReference type="OrthoDB" id="5197650at2"/>
<sequence length="209" mass="23588">MKTVGTLPRGSIDLALLYAAHDAFRRDLERLAAAVAAGKARAPHVREGWENLKEQLHLHHEVEDAELWPRVRRALGGRRAELAVLKQTTAEHARLEPLVVAVDAALEDGVDLAGAVDRLRTELDVQLRHEEVSALPLVRSALSAEEWTAFAEAVRQRCEKGTQVLIPWIVDGIAPIERSRFLTALPMTVRELNRISWEPRYRKLRLWTV</sequence>
<dbReference type="CDD" id="cd12108">
    <property type="entry name" value="Hr-like"/>
    <property type="match status" value="1"/>
</dbReference>
<evidence type="ECO:0000313" key="3">
    <source>
        <dbReference type="Proteomes" id="UP000294513"/>
    </source>
</evidence>
<feature type="domain" description="Hemerythrin-like" evidence="1">
    <location>
        <begin position="15"/>
        <end position="136"/>
    </location>
</feature>